<evidence type="ECO:0000256" key="4">
    <source>
        <dbReference type="ARBA" id="ARBA00011533"/>
    </source>
</evidence>
<feature type="region of interest" description="Disordered" evidence="15">
    <location>
        <begin position="72"/>
        <end position="92"/>
    </location>
</feature>
<comment type="function">
    <text evidence="1">Accessory subunit of the mitochondrial membrane respiratory chain NADH dehydrogenase (Complex I), that is believed not to be involved in catalysis. Complex I functions in the transfer of electrons from NADH to the respiratory chain. The immediate electron acceptor for the enzyme is believed to be ubiquinone.</text>
</comment>
<evidence type="ECO:0000256" key="5">
    <source>
        <dbReference type="ARBA" id="ARBA00016383"/>
    </source>
</evidence>
<comment type="similarity">
    <text evidence="3">Belongs to the complex I NDUFA7 subunit family.</text>
</comment>
<keyword evidence="11" id="KW-0496">Mitochondrion</keyword>
<proteinExistence type="inferred from homology"/>
<name>A0A9N9TNM2_PHYSR</name>
<protein>
    <recommendedName>
        <fullName evidence="5">NADH dehydrogenase [ubiquinone] 1 alpha subcomplex subunit 7</fullName>
    </recommendedName>
    <alternativeName>
        <fullName evidence="14">Complex I-B14.5a</fullName>
    </alternativeName>
    <alternativeName>
        <fullName evidence="13">NADH-ubiquinone oxidoreductase subunit B14.5a</fullName>
    </alternativeName>
</protein>
<evidence type="ECO:0000256" key="1">
    <source>
        <dbReference type="ARBA" id="ARBA00003195"/>
    </source>
</evidence>
<gene>
    <name evidence="16" type="ORF">PHYEVI_LOCUS5205</name>
</gene>
<evidence type="ECO:0000256" key="7">
    <source>
        <dbReference type="ARBA" id="ARBA00022660"/>
    </source>
</evidence>
<evidence type="ECO:0000256" key="11">
    <source>
        <dbReference type="ARBA" id="ARBA00023128"/>
    </source>
</evidence>
<comment type="subunit">
    <text evidence="4">Complex I is composed of 45 different subunits.</text>
</comment>
<dbReference type="Pfam" id="PF07347">
    <property type="entry name" value="CI-B14_5a"/>
    <property type="match status" value="1"/>
</dbReference>
<evidence type="ECO:0000256" key="14">
    <source>
        <dbReference type="ARBA" id="ARBA00033401"/>
    </source>
</evidence>
<keyword evidence="10" id="KW-0007">Acetylation</keyword>
<dbReference type="OrthoDB" id="10063829at2759"/>
<dbReference type="Proteomes" id="UP001153712">
    <property type="component" value="Chromosome 2"/>
</dbReference>
<evidence type="ECO:0000256" key="8">
    <source>
        <dbReference type="ARBA" id="ARBA00022792"/>
    </source>
</evidence>
<dbReference type="PANTHER" id="PTHR12485">
    <property type="entry name" value="NADH-UBIQUINONE OXIDOREDUCTASE SUBUNIT B"/>
    <property type="match status" value="1"/>
</dbReference>
<accession>A0A9N9TNM2</accession>
<comment type="subcellular location">
    <subcellularLocation>
        <location evidence="2">Mitochondrion inner membrane</location>
        <topology evidence="2">Peripheral membrane protein</topology>
        <orientation evidence="2">Matrix side</orientation>
    </subcellularLocation>
</comment>
<keyword evidence="7" id="KW-0679">Respiratory chain</keyword>
<dbReference type="PANTHER" id="PTHR12485:SF1">
    <property type="entry name" value="NADH DEHYDROGENASE [UBIQUINONE] 1 ALPHA SUBCOMPLEX SUBUNIT 7"/>
    <property type="match status" value="1"/>
</dbReference>
<keyword evidence="9" id="KW-0249">Electron transport</keyword>
<evidence type="ECO:0000313" key="17">
    <source>
        <dbReference type="Proteomes" id="UP001153712"/>
    </source>
</evidence>
<keyword evidence="12" id="KW-0472">Membrane</keyword>
<evidence type="ECO:0000256" key="9">
    <source>
        <dbReference type="ARBA" id="ARBA00022982"/>
    </source>
</evidence>
<feature type="compositionally biased region" description="Basic and acidic residues" evidence="15">
    <location>
        <begin position="80"/>
        <end position="92"/>
    </location>
</feature>
<sequence>MSKAAKNIRIHDVNPFFQRIREFLLGRKHTLALRFQDTIAARTQPAPALPDGPAHKLAANYYFTRDARREVGPPEIVAPKPKEIGAGDKTESLKRITPGNVYHWD</sequence>
<keyword evidence="6" id="KW-0813">Transport</keyword>
<dbReference type="InterPro" id="IPR009947">
    <property type="entry name" value="NDUA7"/>
</dbReference>
<evidence type="ECO:0000256" key="10">
    <source>
        <dbReference type="ARBA" id="ARBA00022990"/>
    </source>
</evidence>
<evidence type="ECO:0000256" key="6">
    <source>
        <dbReference type="ARBA" id="ARBA00022448"/>
    </source>
</evidence>
<dbReference type="GO" id="GO:0005743">
    <property type="term" value="C:mitochondrial inner membrane"/>
    <property type="evidence" value="ECO:0007669"/>
    <property type="project" value="UniProtKB-SubCell"/>
</dbReference>
<dbReference type="AlphaFoldDB" id="A0A9N9TNM2"/>
<dbReference type="GO" id="GO:0006120">
    <property type="term" value="P:mitochondrial electron transport, NADH to ubiquinone"/>
    <property type="evidence" value="ECO:0007669"/>
    <property type="project" value="TreeGrafter"/>
</dbReference>
<evidence type="ECO:0000256" key="3">
    <source>
        <dbReference type="ARBA" id="ARBA00005482"/>
    </source>
</evidence>
<keyword evidence="17" id="KW-1185">Reference proteome</keyword>
<keyword evidence="8" id="KW-0999">Mitochondrion inner membrane</keyword>
<evidence type="ECO:0000256" key="12">
    <source>
        <dbReference type="ARBA" id="ARBA00023136"/>
    </source>
</evidence>
<organism evidence="16 17">
    <name type="scientific">Phyllotreta striolata</name>
    <name type="common">Striped flea beetle</name>
    <name type="synonym">Crioceris striolata</name>
    <dbReference type="NCBI Taxonomy" id="444603"/>
    <lineage>
        <taxon>Eukaryota</taxon>
        <taxon>Metazoa</taxon>
        <taxon>Ecdysozoa</taxon>
        <taxon>Arthropoda</taxon>
        <taxon>Hexapoda</taxon>
        <taxon>Insecta</taxon>
        <taxon>Pterygota</taxon>
        <taxon>Neoptera</taxon>
        <taxon>Endopterygota</taxon>
        <taxon>Coleoptera</taxon>
        <taxon>Polyphaga</taxon>
        <taxon>Cucujiformia</taxon>
        <taxon>Chrysomeloidea</taxon>
        <taxon>Chrysomelidae</taxon>
        <taxon>Galerucinae</taxon>
        <taxon>Alticini</taxon>
        <taxon>Phyllotreta</taxon>
    </lineage>
</organism>
<dbReference type="EMBL" id="OU900095">
    <property type="protein sequence ID" value="CAG9858818.1"/>
    <property type="molecule type" value="Genomic_DNA"/>
</dbReference>
<evidence type="ECO:0000256" key="2">
    <source>
        <dbReference type="ARBA" id="ARBA00004443"/>
    </source>
</evidence>
<evidence type="ECO:0000256" key="13">
    <source>
        <dbReference type="ARBA" id="ARBA00030360"/>
    </source>
</evidence>
<reference evidence="16" key="1">
    <citation type="submission" date="2022-01" db="EMBL/GenBank/DDBJ databases">
        <authorList>
            <person name="King R."/>
        </authorList>
    </citation>
    <scope>NUCLEOTIDE SEQUENCE</scope>
</reference>
<evidence type="ECO:0000256" key="15">
    <source>
        <dbReference type="SAM" id="MobiDB-lite"/>
    </source>
</evidence>
<evidence type="ECO:0000313" key="16">
    <source>
        <dbReference type="EMBL" id="CAG9858818.1"/>
    </source>
</evidence>